<dbReference type="PANTHER" id="PTHR43525">
    <property type="entry name" value="PROTEIN MALY"/>
    <property type="match status" value="1"/>
</dbReference>
<keyword evidence="3" id="KW-0663">Pyridoxal phosphate</keyword>
<comment type="caution">
    <text evidence="7">The sequence shown here is derived from an EMBL/GenBank/DDBJ whole genome shotgun (WGS) entry which is preliminary data.</text>
</comment>
<evidence type="ECO:0000256" key="2">
    <source>
        <dbReference type="ARBA" id="ARBA00012224"/>
    </source>
</evidence>
<dbReference type="InterPro" id="IPR015424">
    <property type="entry name" value="PyrdxlP-dep_Trfase"/>
</dbReference>
<dbReference type="InterPro" id="IPR015421">
    <property type="entry name" value="PyrdxlP-dep_Trfase_major"/>
</dbReference>
<comment type="similarity">
    <text evidence="5">Belongs to the class-II pyridoxal-phosphate-dependent aminotransferase family. MalY/PatB cystathionine beta-lyase subfamily.</text>
</comment>
<dbReference type="GO" id="GO:0030170">
    <property type="term" value="F:pyridoxal phosphate binding"/>
    <property type="evidence" value="ECO:0007669"/>
    <property type="project" value="InterPro"/>
</dbReference>
<comment type="cofactor">
    <cofactor evidence="1">
        <name>pyridoxal 5'-phosphate</name>
        <dbReference type="ChEBI" id="CHEBI:597326"/>
    </cofactor>
</comment>
<dbReference type="SUPFAM" id="SSF53383">
    <property type="entry name" value="PLP-dependent transferases"/>
    <property type="match status" value="1"/>
</dbReference>
<accession>A0A391P8T6</accession>
<evidence type="ECO:0000256" key="5">
    <source>
        <dbReference type="ARBA" id="ARBA00037974"/>
    </source>
</evidence>
<dbReference type="RefSeq" id="WP_119298099.1">
    <property type="nucleotide sequence ID" value="NZ_BHGK01000001.1"/>
</dbReference>
<evidence type="ECO:0000313" key="7">
    <source>
        <dbReference type="EMBL" id="GCA67348.1"/>
    </source>
</evidence>
<dbReference type="InterPro" id="IPR015422">
    <property type="entry name" value="PyrdxlP-dep_Trfase_small"/>
</dbReference>
<dbReference type="GO" id="GO:0047804">
    <property type="term" value="F:cysteine-S-conjugate beta-lyase activity"/>
    <property type="evidence" value="ECO:0007669"/>
    <property type="project" value="UniProtKB-EC"/>
</dbReference>
<dbReference type="CDD" id="cd00609">
    <property type="entry name" value="AAT_like"/>
    <property type="match status" value="1"/>
</dbReference>
<dbReference type="InterPro" id="IPR027619">
    <property type="entry name" value="C-S_lyase_PatB-like"/>
</dbReference>
<sequence length="396" mass="45416">MKYNFDEMIDRNGTLSYKWDGRSIDYPENPDALPYWIADTDFPCPRPIVKAVQERAAHPIYGYSKVSDDSRALIAAWELKRNHWKADPSWVTFTNGIVPALSAMVAAFTEPGDGVIIQPPVYYPFRESVINNGRNLVKNDLIFDGEKWNINFEELETLAARPENKLLLFCHPLNPVSRVLTKEELRRIGEICVKHHVILAVDEIHSDLVYRHRTFHSIAAISKEIEANCIVAASPSKTFNIAGLQLSAIIIPNETLRKKFEAETTKRVLYITNLFGATAFQAAYSDPECEEYLEQLIDYLWDNYLFVDQFLKEHMPKIKCQKPDATYLLWLDFRDLNLSAEELQKFCLMEGNIALDVGAWFGGDGEGFMRLNIGCSRQLLEKGLTQLYDAYRKRGF</sequence>
<evidence type="ECO:0000259" key="6">
    <source>
        <dbReference type="Pfam" id="PF00155"/>
    </source>
</evidence>
<keyword evidence="8" id="KW-1185">Reference proteome</keyword>
<evidence type="ECO:0000256" key="3">
    <source>
        <dbReference type="ARBA" id="ARBA00022898"/>
    </source>
</evidence>
<feature type="domain" description="Aminotransferase class I/classII large" evidence="6">
    <location>
        <begin position="48"/>
        <end position="385"/>
    </location>
</feature>
<proteinExistence type="inferred from homology"/>
<dbReference type="NCBIfam" id="TIGR04350">
    <property type="entry name" value="C_S_lyase_PatB"/>
    <property type="match status" value="1"/>
</dbReference>
<dbReference type="InterPro" id="IPR004839">
    <property type="entry name" value="Aminotransferase_I/II_large"/>
</dbReference>
<dbReference type="PANTHER" id="PTHR43525:SF1">
    <property type="entry name" value="PROTEIN MALY"/>
    <property type="match status" value="1"/>
</dbReference>
<dbReference type="Gene3D" id="3.40.640.10">
    <property type="entry name" value="Type I PLP-dependent aspartate aminotransferase-like (Major domain)"/>
    <property type="match status" value="1"/>
</dbReference>
<evidence type="ECO:0000256" key="1">
    <source>
        <dbReference type="ARBA" id="ARBA00001933"/>
    </source>
</evidence>
<protein>
    <recommendedName>
        <fullName evidence="2">cysteine-S-conjugate beta-lyase</fullName>
        <ecNumber evidence="2">4.4.1.13</ecNumber>
    </recommendedName>
</protein>
<dbReference type="InterPro" id="IPR051798">
    <property type="entry name" value="Class-II_PLP-Dep_Aminotrans"/>
</dbReference>
<keyword evidence="4 7" id="KW-0456">Lyase</keyword>
<gene>
    <name evidence="7" type="primary">PatB</name>
    <name evidence="7" type="ORF">KGMB01110_17840</name>
</gene>
<dbReference type="EC" id="4.4.1.13" evidence="2"/>
<name>A0A391P8T6_9FIRM</name>
<organism evidence="7 8">
    <name type="scientific">Mediterraneibacter butyricigenes</name>
    <dbReference type="NCBI Taxonomy" id="2316025"/>
    <lineage>
        <taxon>Bacteria</taxon>
        <taxon>Bacillati</taxon>
        <taxon>Bacillota</taxon>
        <taxon>Clostridia</taxon>
        <taxon>Lachnospirales</taxon>
        <taxon>Lachnospiraceae</taxon>
        <taxon>Mediterraneibacter</taxon>
    </lineage>
</organism>
<dbReference type="Proteomes" id="UP000265643">
    <property type="component" value="Unassembled WGS sequence"/>
</dbReference>
<dbReference type="AlphaFoldDB" id="A0A391P8T6"/>
<dbReference type="Gene3D" id="3.90.1150.10">
    <property type="entry name" value="Aspartate Aminotransferase, domain 1"/>
    <property type="match status" value="1"/>
</dbReference>
<dbReference type="EMBL" id="BHGK01000001">
    <property type="protein sequence ID" value="GCA67348.1"/>
    <property type="molecule type" value="Genomic_DNA"/>
</dbReference>
<reference evidence="8" key="1">
    <citation type="submission" date="2018-09" db="EMBL/GenBank/DDBJ databases">
        <title>Draft Genome Sequence of Mediterraneibacter sp. KCTC 15684.</title>
        <authorList>
            <person name="Kim J.S."/>
            <person name="Han K.I."/>
            <person name="Suh M.K."/>
            <person name="Lee K.C."/>
            <person name="Eom M.K."/>
            <person name="Lee J.H."/>
            <person name="Park S.H."/>
            <person name="Kang S.W."/>
            <person name="Park J.E."/>
            <person name="Oh B.S."/>
            <person name="Yu S.Y."/>
            <person name="Choi S.H."/>
            <person name="Lee D.H."/>
            <person name="Yoon H."/>
            <person name="Kim B."/>
            <person name="Yang S.J."/>
            <person name="Lee J.S."/>
        </authorList>
    </citation>
    <scope>NUCLEOTIDE SEQUENCE [LARGE SCALE GENOMIC DNA]</scope>
    <source>
        <strain evidence="8">KCTC 15684</strain>
    </source>
</reference>
<dbReference type="Pfam" id="PF00155">
    <property type="entry name" value="Aminotran_1_2"/>
    <property type="match status" value="1"/>
</dbReference>
<evidence type="ECO:0000256" key="4">
    <source>
        <dbReference type="ARBA" id="ARBA00023239"/>
    </source>
</evidence>
<evidence type="ECO:0000313" key="8">
    <source>
        <dbReference type="Proteomes" id="UP000265643"/>
    </source>
</evidence>